<sequence length="205" mass="22825">MHQTLMLSPHPTDNDTTSPTLLFAIREGNAVAWQRLVRIYGPLVVGWCRRCGLQESDAFDVSQEVLLGVSESLDRFELRPIQTPGTGSFRGWLWTITRNKIADHQRRTAGKAQAGGGTGALQQILSLPDQSPETTEDVADLHLRLLGELKLSFNETTWTAFWRVAVEGDAAKDVADDLGISVWAIYKAKSRILAKLREHFGENLE</sequence>
<reference evidence="7 8" key="1">
    <citation type="submission" date="2019-02" db="EMBL/GenBank/DDBJ databases">
        <title>Deep-cultivation of Planctomycetes and their phenomic and genomic characterization uncovers novel biology.</title>
        <authorList>
            <person name="Wiegand S."/>
            <person name="Jogler M."/>
            <person name="Boedeker C."/>
            <person name="Pinto D."/>
            <person name="Vollmers J."/>
            <person name="Rivas-Marin E."/>
            <person name="Kohn T."/>
            <person name="Peeters S.H."/>
            <person name="Heuer A."/>
            <person name="Rast P."/>
            <person name="Oberbeckmann S."/>
            <person name="Bunk B."/>
            <person name="Jeske O."/>
            <person name="Meyerdierks A."/>
            <person name="Storesund J.E."/>
            <person name="Kallscheuer N."/>
            <person name="Luecker S."/>
            <person name="Lage O.M."/>
            <person name="Pohl T."/>
            <person name="Merkel B.J."/>
            <person name="Hornburger P."/>
            <person name="Mueller R.-W."/>
            <person name="Bruemmer F."/>
            <person name="Labrenz M."/>
            <person name="Spormann A.M."/>
            <person name="Op Den Camp H."/>
            <person name="Overmann J."/>
            <person name="Amann R."/>
            <person name="Jetten M.S.M."/>
            <person name="Mascher T."/>
            <person name="Medema M.H."/>
            <person name="Devos D.P."/>
            <person name="Kaster A.-K."/>
            <person name="Ovreas L."/>
            <person name="Rohde M."/>
            <person name="Galperin M.Y."/>
            <person name="Jogler C."/>
        </authorList>
    </citation>
    <scope>NUCLEOTIDE SEQUENCE [LARGE SCALE GENOMIC DNA]</scope>
    <source>
        <strain evidence="7 8">Poly59</strain>
    </source>
</reference>
<dbReference type="SUPFAM" id="SSF88946">
    <property type="entry name" value="Sigma2 domain of RNA polymerase sigma factors"/>
    <property type="match status" value="1"/>
</dbReference>
<dbReference type="Gene3D" id="1.10.1740.10">
    <property type="match status" value="1"/>
</dbReference>
<dbReference type="InterPro" id="IPR014284">
    <property type="entry name" value="RNA_pol_sigma-70_dom"/>
</dbReference>
<evidence type="ECO:0000313" key="7">
    <source>
        <dbReference type="EMBL" id="TWU51856.1"/>
    </source>
</evidence>
<dbReference type="EMBL" id="SJPX01000003">
    <property type="protein sequence ID" value="TWU51856.1"/>
    <property type="molecule type" value="Genomic_DNA"/>
</dbReference>
<protein>
    <submittedName>
        <fullName evidence="7">RNA polymerase sigma factor SigD</fullName>
    </submittedName>
</protein>
<evidence type="ECO:0000313" key="8">
    <source>
        <dbReference type="Proteomes" id="UP000317977"/>
    </source>
</evidence>
<keyword evidence="5" id="KW-0804">Transcription</keyword>
<proteinExistence type="inferred from homology"/>
<keyword evidence="4" id="KW-0238">DNA-binding</keyword>
<dbReference type="OrthoDB" id="281047at2"/>
<feature type="domain" description="RNA polymerase sigma-70 region 2" evidence="6">
    <location>
        <begin position="36"/>
        <end position="108"/>
    </location>
</feature>
<dbReference type="InterPro" id="IPR013324">
    <property type="entry name" value="RNA_pol_sigma_r3/r4-like"/>
</dbReference>
<evidence type="ECO:0000256" key="4">
    <source>
        <dbReference type="ARBA" id="ARBA00023125"/>
    </source>
</evidence>
<accession>A0A5C6EW07</accession>
<dbReference type="NCBIfam" id="TIGR02937">
    <property type="entry name" value="sigma70-ECF"/>
    <property type="match status" value="1"/>
</dbReference>
<comment type="caution">
    <text evidence="7">The sequence shown here is derived from an EMBL/GenBank/DDBJ whole genome shotgun (WGS) entry which is preliminary data.</text>
</comment>
<keyword evidence="8" id="KW-1185">Reference proteome</keyword>
<dbReference type="RefSeq" id="WP_146535119.1">
    <property type="nucleotide sequence ID" value="NZ_SJPX01000003.1"/>
</dbReference>
<dbReference type="Pfam" id="PF04542">
    <property type="entry name" value="Sigma70_r2"/>
    <property type="match status" value="1"/>
</dbReference>
<dbReference type="Proteomes" id="UP000317977">
    <property type="component" value="Unassembled WGS sequence"/>
</dbReference>
<dbReference type="InterPro" id="IPR039425">
    <property type="entry name" value="RNA_pol_sigma-70-like"/>
</dbReference>
<evidence type="ECO:0000256" key="1">
    <source>
        <dbReference type="ARBA" id="ARBA00010641"/>
    </source>
</evidence>
<evidence type="ECO:0000259" key="6">
    <source>
        <dbReference type="Pfam" id="PF04542"/>
    </source>
</evidence>
<dbReference type="GO" id="GO:0016987">
    <property type="term" value="F:sigma factor activity"/>
    <property type="evidence" value="ECO:0007669"/>
    <property type="project" value="UniProtKB-KW"/>
</dbReference>
<name>A0A5C6EW07_9BACT</name>
<evidence type="ECO:0000256" key="5">
    <source>
        <dbReference type="ARBA" id="ARBA00023163"/>
    </source>
</evidence>
<dbReference type="GO" id="GO:0003677">
    <property type="term" value="F:DNA binding"/>
    <property type="evidence" value="ECO:0007669"/>
    <property type="project" value="UniProtKB-KW"/>
</dbReference>
<dbReference type="SUPFAM" id="SSF88659">
    <property type="entry name" value="Sigma3 and sigma4 domains of RNA polymerase sigma factors"/>
    <property type="match status" value="1"/>
</dbReference>
<evidence type="ECO:0000256" key="3">
    <source>
        <dbReference type="ARBA" id="ARBA00023082"/>
    </source>
</evidence>
<comment type="similarity">
    <text evidence="1">Belongs to the sigma-70 factor family. ECF subfamily.</text>
</comment>
<evidence type="ECO:0000256" key="2">
    <source>
        <dbReference type="ARBA" id="ARBA00023015"/>
    </source>
</evidence>
<gene>
    <name evidence="7" type="ORF">Poly59_34510</name>
</gene>
<dbReference type="InterPro" id="IPR007627">
    <property type="entry name" value="RNA_pol_sigma70_r2"/>
</dbReference>
<dbReference type="InterPro" id="IPR013325">
    <property type="entry name" value="RNA_pol_sigma_r2"/>
</dbReference>
<keyword evidence="3" id="KW-0731">Sigma factor</keyword>
<dbReference type="PANTHER" id="PTHR43133">
    <property type="entry name" value="RNA POLYMERASE ECF-TYPE SIGMA FACTO"/>
    <property type="match status" value="1"/>
</dbReference>
<organism evidence="7 8">
    <name type="scientific">Rubripirellula reticaptiva</name>
    <dbReference type="NCBI Taxonomy" id="2528013"/>
    <lineage>
        <taxon>Bacteria</taxon>
        <taxon>Pseudomonadati</taxon>
        <taxon>Planctomycetota</taxon>
        <taxon>Planctomycetia</taxon>
        <taxon>Pirellulales</taxon>
        <taxon>Pirellulaceae</taxon>
        <taxon>Rubripirellula</taxon>
    </lineage>
</organism>
<dbReference type="GO" id="GO:0006352">
    <property type="term" value="P:DNA-templated transcription initiation"/>
    <property type="evidence" value="ECO:0007669"/>
    <property type="project" value="InterPro"/>
</dbReference>
<dbReference type="PANTHER" id="PTHR43133:SF8">
    <property type="entry name" value="RNA POLYMERASE SIGMA FACTOR HI_1459-RELATED"/>
    <property type="match status" value="1"/>
</dbReference>
<dbReference type="AlphaFoldDB" id="A0A5C6EW07"/>
<keyword evidence="2" id="KW-0805">Transcription regulation</keyword>